<dbReference type="GO" id="GO:0006355">
    <property type="term" value="P:regulation of DNA-templated transcription"/>
    <property type="evidence" value="ECO:0007669"/>
    <property type="project" value="InterPro"/>
</dbReference>
<dbReference type="PROSITE" id="PS50110">
    <property type="entry name" value="RESPONSE_REGULATORY"/>
    <property type="match status" value="1"/>
</dbReference>
<dbReference type="PROSITE" id="PS50043">
    <property type="entry name" value="HTH_LUXR_2"/>
    <property type="match status" value="1"/>
</dbReference>
<dbReference type="RefSeq" id="WP_143914120.1">
    <property type="nucleotide sequence ID" value="NZ_VLNT01000012.1"/>
</dbReference>
<evidence type="ECO:0000256" key="5">
    <source>
        <dbReference type="PROSITE-ProRule" id="PRU00169"/>
    </source>
</evidence>
<protein>
    <submittedName>
        <fullName evidence="8">Response regulator transcription factor</fullName>
    </submittedName>
</protein>
<dbReference type="InterPro" id="IPR000792">
    <property type="entry name" value="Tscrpt_reg_LuxR_C"/>
</dbReference>
<name>A0A554RX92_9ACTN</name>
<evidence type="ECO:0000313" key="8">
    <source>
        <dbReference type="EMBL" id="TSD58716.1"/>
    </source>
</evidence>
<accession>A0A554RX92</accession>
<dbReference type="AlphaFoldDB" id="A0A554RX92"/>
<proteinExistence type="predicted"/>
<dbReference type="InterPro" id="IPR039420">
    <property type="entry name" value="WalR-like"/>
</dbReference>
<evidence type="ECO:0000256" key="1">
    <source>
        <dbReference type="ARBA" id="ARBA00022553"/>
    </source>
</evidence>
<dbReference type="CDD" id="cd06170">
    <property type="entry name" value="LuxR_C_like"/>
    <property type="match status" value="1"/>
</dbReference>
<evidence type="ECO:0000256" key="4">
    <source>
        <dbReference type="ARBA" id="ARBA00023163"/>
    </source>
</evidence>
<keyword evidence="9" id="KW-1185">Reference proteome</keyword>
<dbReference type="SUPFAM" id="SSF46894">
    <property type="entry name" value="C-terminal effector domain of the bipartite response regulators"/>
    <property type="match status" value="1"/>
</dbReference>
<dbReference type="SMART" id="SM00448">
    <property type="entry name" value="REC"/>
    <property type="match status" value="1"/>
</dbReference>
<evidence type="ECO:0000259" key="7">
    <source>
        <dbReference type="PROSITE" id="PS50110"/>
    </source>
</evidence>
<dbReference type="InterPro" id="IPR011006">
    <property type="entry name" value="CheY-like_superfamily"/>
</dbReference>
<dbReference type="InterPro" id="IPR001789">
    <property type="entry name" value="Sig_transdc_resp-reg_receiver"/>
</dbReference>
<feature type="domain" description="Response regulatory" evidence="7">
    <location>
        <begin position="3"/>
        <end position="118"/>
    </location>
</feature>
<feature type="domain" description="HTH luxR-type" evidence="6">
    <location>
        <begin position="136"/>
        <end position="201"/>
    </location>
</feature>
<keyword evidence="4" id="KW-0804">Transcription</keyword>
<evidence type="ECO:0000256" key="3">
    <source>
        <dbReference type="ARBA" id="ARBA00023125"/>
    </source>
</evidence>
<dbReference type="OrthoDB" id="9808843at2"/>
<reference evidence="8 9" key="1">
    <citation type="submission" date="2019-07" db="EMBL/GenBank/DDBJ databases">
        <authorList>
            <person name="Zhao L.H."/>
        </authorList>
    </citation>
    <scope>NUCLEOTIDE SEQUENCE [LARGE SCALE GENOMIC DNA]</scope>
    <source>
        <strain evidence="8 9">Co35</strain>
    </source>
</reference>
<gene>
    <name evidence="8" type="ORF">FNM00_13740</name>
</gene>
<keyword evidence="2" id="KW-0805">Transcription regulation</keyword>
<dbReference type="PROSITE" id="PS00622">
    <property type="entry name" value="HTH_LUXR_1"/>
    <property type="match status" value="1"/>
</dbReference>
<dbReference type="Pfam" id="PF00196">
    <property type="entry name" value="GerE"/>
    <property type="match status" value="1"/>
</dbReference>
<dbReference type="SUPFAM" id="SSF52172">
    <property type="entry name" value="CheY-like"/>
    <property type="match status" value="1"/>
</dbReference>
<dbReference type="PANTHER" id="PTHR43214">
    <property type="entry name" value="TWO-COMPONENT RESPONSE REGULATOR"/>
    <property type="match status" value="1"/>
</dbReference>
<dbReference type="Pfam" id="PF00072">
    <property type="entry name" value="Response_reg"/>
    <property type="match status" value="1"/>
</dbReference>
<evidence type="ECO:0000259" key="6">
    <source>
        <dbReference type="PROSITE" id="PS50043"/>
    </source>
</evidence>
<dbReference type="EMBL" id="VLNT01000012">
    <property type="protein sequence ID" value="TSD58716.1"/>
    <property type="molecule type" value="Genomic_DNA"/>
</dbReference>
<feature type="modified residue" description="4-aspartylphosphate" evidence="5">
    <location>
        <position position="52"/>
    </location>
</feature>
<dbReference type="InterPro" id="IPR016032">
    <property type="entry name" value="Sig_transdc_resp-reg_C-effctor"/>
</dbReference>
<dbReference type="SMART" id="SM00421">
    <property type="entry name" value="HTH_LUXR"/>
    <property type="match status" value="1"/>
</dbReference>
<dbReference type="Gene3D" id="3.40.50.2300">
    <property type="match status" value="1"/>
</dbReference>
<dbReference type="InterPro" id="IPR058245">
    <property type="entry name" value="NreC/VraR/RcsB-like_REC"/>
</dbReference>
<keyword evidence="1 5" id="KW-0597">Phosphoprotein</keyword>
<dbReference type="GO" id="GO:0003677">
    <property type="term" value="F:DNA binding"/>
    <property type="evidence" value="ECO:0007669"/>
    <property type="project" value="UniProtKB-KW"/>
</dbReference>
<dbReference type="CDD" id="cd17535">
    <property type="entry name" value="REC_NarL-like"/>
    <property type="match status" value="1"/>
</dbReference>
<keyword evidence="3" id="KW-0238">DNA-binding</keyword>
<organism evidence="8 9">
    <name type="scientific">Aeromicrobium piscarium</name>
    <dbReference type="NCBI Taxonomy" id="2590901"/>
    <lineage>
        <taxon>Bacteria</taxon>
        <taxon>Bacillati</taxon>
        <taxon>Actinomycetota</taxon>
        <taxon>Actinomycetes</taxon>
        <taxon>Propionibacteriales</taxon>
        <taxon>Nocardioidaceae</taxon>
        <taxon>Aeromicrobium</taxon>
    </lineage>
</organism>
<dbReference type="PANTHER" id="PTHR43214:SF24">
    <property type="entry name" value="TRANSCRIPTIONAL REGULATORY PROTEIN NARL-RELATED"/>
    <property type="match status" value="1"/>
</dbReference>
<sequence length="204" mass="21509">MIRVVLADDHPVVRAGLRALLDAQSDMTVVAEYATAEELLAADPETDVVLTDLRFGEGRLGGAEAARRIVAAGGPPVLVLTTYDSDADIVTAVEAGATGYVLKDAPTEELAAAIRDAAAGRPALGPAVQRRLLQRMRAPGVSLSPRELEVLELVAQGRSNDDIAVVLFLSKATVKTHLAHIFEKLDVTSRTAAVAVARQRGILD</sequence>
<dbReference type="Proteomes" id="UP000316988">
    <property type="component" value="Unassembled WGS sequence"/>
</dbReference>
<dbReference type="GO" id="GO:0000160">
    <property type="term" value="P:phosphorelay signal transduction system"/>
    <property type="evidence" value="ECO:0007669"/>
    <property type="project" value="InterPro"/>
</dbReference>
<comment type="caution">
    <text evidence="8">The sequence shown here is derived from an EMBL/GenBank/DDBJ whole genome shotgun (WGS) entry which is preliminary data.</text>
</comment>
<evidence type="ECO:0000313" key="9">
    <source>
        <dbReference type="Proteomes" id="UP000316988"/>
    </source>
</evidence>
<evidence type="ECO:0000256" key="2">
    <source>
        <dbReference type="ARBA" id="ARBA00023015"/>
    </source>
</evidence>
<dbReference type="PRINTS" id="PR00038">
    <property type="entry name" value="HTHLUXR"/>
</dbReference>